<feature type="region of interest" description="Disordered" evidence="8">
    <location>
        <begin position="1"/>
        <end position="46"/>
    </location>
</feature>
<feature type="transmembrane region" description="Helical" evidence="9">
    <location>
        <begin position="120"/>
        <end position="139"/>
    </location>
</feature>
<dbReference type="PANTHER" id="PTHR42718:SF9">
    <property type="entry name" value="MAJOR FACILITATOR SUPERFAMILY MULTIDRUG TRANSPORTER MFSC"/>
    <property type="match status" value="1"/>
</dbReference>
<dbReference type="InterPro" id="IPR011701">
    <property type="entry name" value="MFS"/>
</dbReference>
<evidence type="ECO:0000256" key="9">
    <source>
        <dbReference type="SAM" id="Phobius"/>
    </source>
</evidence>
<evidence type="ECO:0000256" key="6">
    <source>
        <dbReference type="ARBA" id="ARBA00022989"/>
    </source>
</evidence>
<dbReference type="CDD" id="cd17503">
    <property type="entry name" value="MFS_LmrB_MDR_like"/>
    <property type="match status" value="1"/>
</dbReference>
<dbReference type="NCBIfam" id="TIGR00711">
    <property type="entry name" value="efflux_EmrB"/>
    <property type="match status" value="1"/>
</dbReference>
<evidence type="ECO:0000313" key="12">
    <source>
        <dbReference type="Proteomes" id="UP001199469"/>
    </source>
</evidence>
<evidence type="ECO:0000256" key="8">
    <source>
        <dbReference type="SAM" id="MobiDB-lite"/>
    </source>
</evidence>
<accession>A0ABS8PBL2</accession>
<evidence type="ECO:0000256" key="5">
    <source>
        <dbReference type="ARBA" id="ARBA00022692"/>
    </source>
</evidence>
<keyword evidence="5 9" id="KW-0812">Transmembrane</keyword>
<feature type="compositionally biased region" description="Low complexity" evidence="8">
    <location>
        <begin position="1"/>
        <end position="17"/>
    </location>
</feature>
<keyword evidence="6 9" id="KW-1133">Transmembrane helix</keyword>
<dbReference type="Gene3D" id="1.20.1720.10">
    <property type="entry name" value="Multidrug resistance protein D"/>
    <property type="match status" value="1"/>
</dbReference>
<evidence type="ECO:0000256" key="3">
    <source>
        <dbReference type="ARBA" id="ARBA00022448"/>
    </source>
</evidence>
<evidence type="ECO:0000259" key="10">
    <source>
        <dbReference type="PROSITE" id="PS50850"/>
    </source>
</evidence>
<comment type="caution">
    <text evidence="11">The sequence shown here is derived from an EMBL/GenBank/DDBJ whole genome shotgun (WGS) entry which is preliminary data.</text>
</comment>
<feature type="transmembrane region" description="Helical" evidence="9">
    <location>
        <begin position="145"/>
        <end position="167"/>
    </location>
</feature>
<dbReference type="PROSITE" id="PS50850">
    <property type="entry name" value="MFS"/>
    <property type="match status" value="1"/>
</dbReference>
<feature type="transmembrane region" description="Helical" evidence="9">
    <location>
        <begin position="533"/>
        <end position="553"/>
    </location>
</feature>
<keyword evidence="4" id="KW-1003">Cell membrane</keyword>
<feature type="transmembrane region" description="Helical" evidence="9">
    <location>
        <begin position="239"/>
        <end position="259"/>
    </location>
</feature>
<feature type="transmembrane region" description="Helical" evidence="9">
    <location>
        <begin position="400"/>
        <end position="419"/>
    </location>
</feature>
<dbReference type="InterPro" id="IPR004638">
    <property type="entry name" value="EmrB-like"/>
</dbReference>
<evidence type="ECO:0000256" key="1">
    <source>
        <dbReference type="ARBA" id="ARBA00004651"/>
    </source>
</evidence>
<organism evidence="11 12">
    <name type="scientific">Actinomycetospora endophytica</name>
    <dbReference type="NCBI Taxonomy" id="2291215"/>
    <lineage>
        <taxon>Bacteria</taxon>
        <taxon>Bacillati</taxon>
        <taxon>Actinomycetota</taxon>
        <taxon>Actinomycetes</taxon>
        <taxon>Pseudonocardiales</taxon>
        <taxon>Pseudonocardiaceae</taxon>
        <taxon>Actinomycetospora</taxon>
    </lineage>
</organism>
<dbReference type="PANTHER" id="PTHR42718">
    <property type="entry name" value="MAJOR FACILITATOR SUPERFAMILY MULTIDRUG TRANSPORTER MFSC"/>
    <property type="match status" value="1"/>
</dbReference>
<evidence type="ECO:0000256" key="7">
    <source>
        <dbReference type="ARBA" id="ARBA00023136"/>
    </source>
</evidence>
<feature type="transmembrane region" description="Helical" evidence="9">
    <location>
        <begin position="311"/>
        <end position="332"/>
    </location>
</feature>
<dbReference type="InterPro" id="IPR036259">
    <property type="entry name" value="MFS_trans_sf"/>
</dbReference>
<comment type="subcellular location">
    <subcellularLocation>
        <location evidence="1">Cell membrane</location>
        <topology evidence="1">Multi-pass membrane protein</topology>
    </subcellularLocation>
</comment>
<dbReference type="EMBL" id="JAJNDB010000003">
    <property type="protein sequence ID" value="MCD2194816.1"/>
    <property type="molecule type" value="Genomic_DNA"/>
</dbReference>
<reference evidence="11 12" key="1">
    <citation type="submission" date="2021-11" db="EMBL/GenBank/DDBJ databases">
        <title>Draft genome sequence of Actinomycetospora sp. SF1 isolated from the rhizosphere soil.</title>
        <authorList>
            <person name="Duangmal K."/>
            <person name="Chantavorakit T."/>
        </authorList>
    </citation>
    <scope>NUCLEOTIDE SEQUENCE [LARGE SCALE GENOMIC DNA]</scope>
    <source>
        <strain evidence="11 12">TBRC 5722</strain>
    </source>
</reference>
<proteinExistence type="inferred from homology"/>
<dbReference type="Proteomes" id="UP001199469">
    <property type="component" value="Unassembled WGS sequence"/>
</dbReference>
<dbReference type="InterPro" id="IPR020846">
    <property type="entry name" value="MFS_dom"/>
</dbReference>
<evidence type="ECO:0000256" key="2">
    <source>
        <dbReference type="ARBA" id="ARBA00008537"/>
    </source>
</evidence>
<keyword evidence="7 9" id="KW-0472">Membrane</keyword>
<dbReference type="SUPFAM" id="SSF103473">
    <property type="entry name" value="MFS general substrate transporter"/>
    <property type="match status" value="1"/>
</dbReference>
<dbReference type="PRINTS" id="PR01036">
    <property type="entry name" value="TCRTETB"/>
</dbReference>
<feature type="transmembrane region" description="Helical" evidence="9">
    <location>
        <begin position="344"/>
        <end position="365"/>
    </location>
</feature>
<feature type="domain" description="Major facilitator superfamily (MFS) profile" evidence="10">
    <location>
        <begin position="54"/>
        <end position="556"/>
    </location>
</feature>
<feature type="transmembrane region" description="Helical" evidence="9">
    <location>
        <begin position="179"/>
        <end position="200"/>
    </location>
</feature>
<feature type="transmembrane region" description="Helical" evidence="9">
    <location>
        <begin position="51"/>
        <end position="76"/>
    </location>
</feature>
<dbReference type="Gene3D" id="1.20.1250.20">
    <property type="entry name" value="MFS general substrate transporter like domains"/>
    <property type="match status" value="1"/>
</dbReference>
<evidence type="ECO:0000313" key="11">
    <source>
        <dbReference type="EMBL" id="MCD2194816.1"/>
    </source>
</evidence>
<name>A0ABS8PBL2_9PSEU</name>
<evidence type="ECO:0000256" key="4">
    <source>
        <dbReference type="ARBA" id="ARBA00022475"/>
    </source>
</evidence>
<dbReference type="RefSeq" id="WP_230735293.1">
    <property type="nucleotide sequence ID" value="NZ_JAJNDB010000003.1"/>
</dbReference>
<comment type="similarity">
    <text evidence="2">Belongs to the major facilitator superfamily. EmrB family.</text>
</comment>
<feature type="compositionally biased region" description="Pro residues" evidence="8">
    <location>
        <begin position="31"/>
        <end position="42"/>
    </location>
</feature>
<gene>
    <name evidence="11" type="ORF">LQ327_15700</name>
</gene>
<dbReference type="Pfam" id="PF07690">
    <property type="entry name" value="MFS_1"/>
    <property type="match status" value="1"/>
</dbReference>
<feature type="transmembrane region" description="Helical" evidence="9">
    <location>
        <begin position="271"/>
        <end position="290"/>
    </location>
</feature>
<protein>
    <submittedName>
        <fullName evidence="11">DHA2 family efflux MFS transporter permease subunit</fullName>
    </submittedName>
</protein>
<feature type="transmembrane region" description="Helical" evidence="9">
    <location>
        <begin position="96"/>
        <end position="113"/>
    </location>
</feature>
<feature type="transmembrane region" description="Helical" evidence="9">
    <location>
        <begin position="372"/>
        <end position="388"/>
    </location>
</feature>
<keyword evidence="3" id="KW-0813">Transport</keyword>
<keyword evidence="12" id="KW-1185">Reference proteome</keyword>
<sequence>MTTTSAAEDAGTATAVAPAPPQVDAPAREPVAPPAPPAPSPAPSRGSATPWIISLLVLVTGMFMSVLDVSIVNVAIPSMQKDFGVTTDQIQWVSTAYSLALGVIVPASAWLGERLGLGRAYVVSLVAFGLGSALCGLAWDINSMIVFRILQAIPGGIIPVVALSMVYRLVPRERIGAAMGLYGLGIVFAPAVGPTLGGYLVEYVNWRLIFFINVPIGIIGAIAALMLLPLPKGSRGKRFDVLGFVSIATGLFSLLLALSEGESWGWTSYPVMILFTVGALCLALFVVIELEVDEPMLNVRVFKYWAFTNSLILIAVLSVGLFGVLFFIPLFLQQTQGLGAFDTGLLLLPQALVMGVLMPVAGRIYDRFGPRWPAVIGLSILAIGTWMLRDLGVDSSWSDLRYILMFRAIGMGLAMMPIMTGGISAVPPDQVSGASAFNNVTQRTAAAMGLAALTALLGSREAQQLSDTGGMMGMMPSATGGAASAAAAASSSGSGSGSGGGGGAAAATSQMLEHYMTYQQASAQAFVTALDNLMIVTSVLTAVGVVLACFLRSGPAPSSGGPAVVEA</sequence>
<feature type="transmembrane region" description="Helical" evidence="9">
    <location>
        <begin position="206"/>
        <end position="227"/>
    </location>
</feature>